<organism evidence="2">
    <name type="scientific">Tetraselmis sp. GSL018</name>
    <dbReference type="NCBI Taxonomy" id="582737"/>
    <lineage>
        <taxon>Eukaryota</taxon>
        <taxon>Viridiplantae</taxon>
        <taxon>Chlorophyta</taxon>
        <taxon>core chlorophytes</taxon>
        <taxon>Chlorodendrophyceae</taxon>
        <taxon>Chlorodendrales</taxon>
        <taxon>Chlorodendraceae</taxon>
        <taxon>Tetraselmis</taxon>
    </lineage>
</organism>
<name>A0A061RLA1_9CHLO</name>
<feature type="non-terminal residue" evidence="2">
    <location>
        <position position="89"/>
    </location>
</feature>
<evidence type="ECO:0000313" key="2">
    <source>
        <dbReference type="EMBL" id="JAC71529.1"/>
    </source>
</evidence>
<sequence>KKSNFQMLTMIKKPRQQGAVPVSTHPLHEQFTHHFRKSITLTSSKGTGRKIWKESQRFSKLFHIHSHIREGHPQRRRAEDSEAKGGKHR</sequence>
<feature type="non-terminal residue" evidence="2">
    <location>
        <position position="1"/>
    </location>
</feature>
<feature type="region of interest" description="Disordered" evidence="1">
    <location>
        <begin position="66"/>
        <end position="89"/>
    </location>
</feature>
<evidence type="ECO:0000256" key="1">
    <source>
        <dbReference type="SAM" id="MobiDB-lite"/>
    </source>
</evidence>
<feature type="compositionally biased region" description="Basic and acidic residues" evidence="1">
    <location>
        <begin position="67"/>
        <end position="89"/>
    </location>
</feature>
<reference evidence="2" key="1">
    <citation type="submission" date="2014-05" db="EMBL/GenBank/DDBJ databases">
        <title>The transcriptome of the halophilic microalga Tetraselmis sp. GSL018 isolated from the Great Salt Lake, Utah.</title>
        <authorList>
            <person name="Jinkerson R.E."/>
            <person name="D'Adamo S."/>
            <person name="Posewitz M.C."/>
        </authorList>
    </citation>
    <scope>NUCLEOTIDE SEQUENCE</scope>
    <source>
        <strain evidence="2">GSL018</strain>
    </source>
</reference>
<dbReference type="AlphaFoldDB" id="A0A061RLA1"/>
<gene>
    <name evidence="2" type="ORF">TSPGSL018_1691</name>
</gene>
<protein>
    <submittedName>
        <fullName evidence="2">Uncharacterized protein</fullName>
    </submittedName>
</protein>
<dbReference type="EMBL" id="GBEZ01014553">
    <property type="protein sequence ID" value="JAC71529.1"/>
    <property type="molecule type" value="Transcribed_RNA"/>
</dbReference>
<accession>A0A061RLA1</accession>
<proteinExistence type="predicted"/>